<name>S4W0H6_9VIRU</name>
<evidence type="ECO:0000313" key="3">
    <source>
        <dbReference type="EMBL" id="AGO85291.1"/>
    </source>
</evidence>
<dbReference type="RefSeq" id="YP_008438365.1">
    <property type="nucleotide sequence ID" value="NC_022098.1"/>
</dbReference>
<dbReference type="Proteomes" id="UP000204584">
    <property type="component" value="Segment"/>
</dbReference>
<dbReference type="KEGG" id="vg:16607078"/>
<dbReference type="InterPro" id="IPR045421">
    <property type="entry name" value="DUF5902"/>
</dbReference>
<dbReference type="Pfam" id="PF19255">
    <property type="entry name" value="DUF5902"/>
    <property type="match status" value="1"/>
</dbReference>
<feature type="region of interest" description="Disordered" evidence="1">
    <location>
        <begin position="1"/>
        <end position="20"/>
    </location>
</feature>
<feature type="domain" description="DUF5902" evidence="2">
    <location>
        <begin position="106"/>
        <end position="188"/>
    </location>
</feature>
<evidence type="ECO:0000259" key="2">
    <source>
        <dbReference type="Pfam" id="PF19255"/>
    </source>
</evidence>
<proteinExistence type="predicted"/>
<gene>
    <name evidence="3" type="ORF">psal_cds_1077</name>
</gene>
<dbReference type="EMBL" id="KC977571">
    <property type="protein sequence ID" value="AGO85291.1"/>
    <property type="molecule type" value="Genomic_DNA"/>
</dbReference>
<dbReference type="GeneID" id="16607078"/>
<reference evidence="3 4" key="1">
    <citation type="journal article" date="2013" name="Science">
        <title>Pandoraviruses: amoeba viruses with genomes up to 2.5 Mb reaching that of parasitic eukaryotes.</title>
        <authorList>
            <person name="Philippe N."/>
            <person name="Legendre M."/>
            <person name="Doutre G."/>
            <person name="Coute Y."/>
            <person name="Poirot O."/>
            <person name="Lescot M."/>
            <person name="Arslan D."/>
            <person name="Seltzer V."/>
            <person name="Bertaux L."/>
            <person name="Bruley C."/>
            <person name="Garin J."/>
            <person name="Claverie J.M."/>
            <person name="Abergel C."/>
        </authorList>
    </citation>
    <scope>NUCLEOTIDE SEQUENCE [LARGE SCALE GENOMIC DNA]</scope>
</reference>
<keyword evidence="4" id="KW-1185">Reference proteome</keyword>
<evidence type="ECO:0000256" key="1">
    <source>
        <dbReference type="SAM" id="MobiDB-lite"/>
    </source>
</evidence>
<organism evidence="3 4">
    <name type="scientific">Pandoravirus salinus</name>
    <dbReference type="NCBI Taxonomy" id="1349410"/>
    <lineage>
        <taxon>Viruses</taxon>
        <taxon>Pandoravirus</taxon>
    </lineage>
</organism>
<sequence>MPSHKEHTRSTKSAQMPHTHSLYRCDDNGAAIHLFRRVGSATFFAVLDHVAAAVIALANVVQAPAMSWPFFFFLASADASGIQTSAAHNISRRPNATSTTMTSVSALPPEIVAHVIGMAAQGDVGGLAALCQSHPLFRSLCTERIVRRSSLSPSVERFLPPGQLATPADVIRAYRTADQVRRCLRYSAYSMLARSTTGELRPDRLSFDEFAQADSAVDVLDTLPRRADRLTVQGSRAPDDVRFTFNRGSGDEVQYEMGPMDPDGPARALVNALFATAITSADADAPCAAVDLFSVFPGAAAYVRQTPPRKFMYAPRAPGTMLLSVDIDGILNDPASPAYRP</sequence>
<accession>S4W0H6</accession>
<protein>
    <recommendedName>
        <fullName evidence="2">DUF5902 domain-containing protein</fullName>
    </recommendedName>
</protein>
<evidence type="ECO:0000313" key="4">
    <source>
        <dbReference type="Proteomes" id="UP000204584"/>
    </source>
</evidence>